<evidence type="ECO:0000256" key="6">
    <source>
        <dbReference type="ARBA" id="ARBA00022777"/>
    </source>
</evidence>
<sequence>MKFDDDSGAPALDEVLITTELARRPQRAHDHAAENRALTMLAHELASHPHRMLQTLSDLVLALCGAESAGISILEAGDGAHVLRWHATSGAFASYVNDVMPLEASPCGVVIERNSMLLFDDAERMFPAMRGLEPKSRECLLAPWAVDGVVTGTVWAVTHDPDRHFDAEDARLLQSLAAFAASGYKTMQSLAEAESARSDLERRVQERTELLARSNRDLEHEIAQRRQAEAALLASQEERYRRLFSMMDQGCCVLDRLPRAPGQPVDFRYLEANEAMTRHTGLRDVIGKTILELVPNADPAIMAIYDRVASTGESQRFESYLKTLDLWIDAQVYPAEAPGQVAVLFSNISERKRVEQALKDADQRKDEFLATLAHELRNPLAPISNAVQILQRPDGRRKADRMIEMIGRQVQQIIKLVDDLLEISRITRGKIALQREPIRLEDVVANAIETSRPQIDAGHHQLYVSLPEETIVLDADAVRLTQVLSNLLNNAARYTNPHGRIELCARIEDGQARIAVRDNGIGIPSAQLPHLFEMFTQVHRGHASSQSGLGIGLAMVRKLVELHGGVVTAHSDGPGRGSEFIVCLPLAAAAHADDAPVPIAAARSPLSGERILVVDDNRDAADSLAMLLEAAGAEVSTVYDGESALAALAASQPRLLLLDLGMPGMDGYAVACAVRADARLRELRIVALTGWGQESERVRTRESGFDHHLTKPLDLQALEAWLAGMRKD</sequence>
<dbReference type="InterPro" id="IPR004358">
    <property type="entry name" value="Sig_transdc_His_kin-like_C"/>
</dbReference>
<dbReference type="Gene3D" id="3.30.565.10">
    <property type="entry name" value="Histidine kinase-like ATPase, C-terminal domain"/>
    <property type="match status" value="1"/>
</dbReference>
<reference evidence="11" key="1">
    <citation type="submission" date="2021-01" db="EMBL/GenBank/DDBJ databases">
        <title>Genome sequence of strain Noviherbaspirillum sp. DKR-6.</title>
        <authorList>
            <person name="Chaudhary D.K."/>
        </authorList>
    </citation>
    <scope>NUCLEOTIDE SEQUENCE</scope>
    <source>
        <strain evidence="11">DKR-6</strain>
    </source>
</reference>
<evidence type="ECO:0000256" key="8">
    <source>
        <dbReference type="SAM" id="Coils"/>
    </source>
</evidence>
<proteinExistence type="predicted"/>
<dbReference type="EC" id="2.7.13.3" evidence="3"/>
<keyword evidence="12" id="KW-1185">Reference proteome</keyword>
<dbReference type="CDD" id="cd17580">
    <property type="entry name" value="REC_2_DhkD-like"/>
    <property type="match status" value="1"/>
</dbReference>
<dbReference type="InterPro" id="IPR003018">
    <property type="entry name" value="GAF"/>
</dbReference>
<dbReference type="Pfam" id="PF08448">
    <property type="entry name" value="PAS_4"/>
    <property type="match status" value="1"/>
</dbReference>
<dbReference type="Gene3D" id="3.30.450.40">
    <property type="match status" value="1"/>
</dbReference>
<comment type="catalytic activity">
    <reaction evidence="1">
        <text>ATP + protein L-histidine = ADP + protein N-phospho-L-histidine.</text>
        <dbReference type="EC" id="2.7.13.3"/>
    </reaction>
</comment>
<dbReference type="Gene3D" id="3.40.50.2300">
    <property type="match status" value="1"/>
</dbReference>
<dbReference type="Gene3D" id="3.30.450.20">
    <property type="entry name" value="PAS domain"/>
    <property type="match status" value="1"/>
</dbReference>
<dbReference type="PROSITE" id="PS50110">
    <property type="entry name" value="RESPONSE_REGULATORY"/>
    <property type="match status" value="1"/>
</dbReference>
<evidence type="ECO:0000256" key="7">
    <source>
        <dbReference type="PROSITE-ProRule" id="PRU00169"/>
    </source>
</evidence>
<dbReference type="InterPro" id="IPR029016">
    <property type="entry name" value="GAF-like_dom_sf"/>
</dbReference>
<protein>
    <recommendedName>
        <fullName evidence="3">histidine kinase</fullName>
        <ecNumber evidence="3">2.7.13.3</ecNumber>
    </recommendedName>
</protein>
<evidence type="ECO:0000256" key="5">
    <source>
        <dbReference type="ARBA" id="ARBA00022679"/>
    </source>
</evidence>
<dbReference type="InterPro" id="IPR003661">
    <property type="entry name" value="HisK_dim/P_dom"/>
</dbReference>
<dbReference type="CDD" id="cd00082">
    <property type="entry name" value="HisKA"/>
    <property type="match status" value="1"/>
</dbReference>
<dbReference type="InterPro" id="IPR013656">
    <property type="entry name" value="PAS_4"/>
</dbReference>
<evidence type="ECO:0000256" key="4">
    <source>
        <dbReference type="ARBA" id="ARBA00022553"/>
    </source>
</evidence>
<dbReference type="SUPFAM" id="SSF55785">
    <property type="entry name" value="PYP-like sensor domain (PAS domain)"/>
    <property type="match status" value="1"/>
</dbReference>
<dbReference type="InterPro" id="IPR000014">
    <property type="entry name" value="PAS"/>
</dbReference>
<feature type="domain" description="Response regulatory" evidence="10">
    <location>
        <begin position="610"/>
        <end position="726"/>
    </location>
</feature>
<dbReference type="InterPro" id="IPR036097">
    <property type="entry name" value="HisK_dim/P_sf"/>
</dbReference>
<name>A0A934W6L2_9BURK</name>
<dbReference type="InterPro" id="IPR035965">
    <property type="entry name" value="PAS-like_dom_sf"/>
</dbReference>
<keyword evidence="4 7" id="KW-0597">Phosphoprotein</keyword>
<dbReference type="GO" id="GO:0000155">
    <property type="term" value="F:phosphorelay sensor kinase activity"/>
    <property type="evidence" value="ECO:0007669"/>
    <property type="project" value="InterPro"/>
</dbReference>
<dbReference type="CDD" id="cd00130">
    <property type="entry name" value="PAS"/>
    <property type="match status" value="1"/>
</dbReference>
<dbReference type="Gene3D" id="1.10.287.130">
    <property type="match status" value="1"/>
</dbReference>
<dbReference type="SMART" id="SM00448">
    <property type="entry name" value="REC"/>
    <property type="match status" value="1"/>
</dbReference>
<dbReference type="Pfam" id="PF00512">
    <property type="entry name" value="HisKA"/>
    <property type="match status" value="1"/>
</dbReference>
<evidence type="ECO:0000259" key="10">
    <source>
        <dbReference type="PROSITE" id="PS50110"/>
    </source>
</evidence>
<evidence type="ECO:0000256" key="2">
    <source>
        <dbReference type="ARBA" id="ARBA00004429"/>
    </source>
</evidence>
<feature type="coiled-coil region" evidence="8">
    <location>
        <begin position="190"/>
        <end position="231"/>
    </location>
</feature>
<feature type="modified residue" description="4-aspartylphosphate" evidence="7">
    <location>
        <position position="659"/>
    </location>
</feature>
<dbReference type="Pfam" id="PF00072">
    <property type="entry name" value="Response_reg"/>
    <property type="match status" value="1"/>
</dbReference>
<organism evidence="11 12">
    <name type="scientific">Noviherbaspirillum pedocola</name>
    <dbReference type="NCBI Taxonomy" id="2801341"/>
    <lineage>
        <taxon>Bacteria</taxon>
        <taxon>Pseudomonadati</taxon>
        <taxon>Pseudomonadota</taxon>
        <taxon>Betaproteobacteria</taxon>
        <taxon>Burkholderiales</taxon>
        <taxon>Oxalobacteraceae</taxon>
        <taxon>Noviherbaspirillum</taxon>
    </lineage>
</organism>
<keyword evidence="5" id="KW-0808">Transferase</keyword>
<dbReference type="InterPro" id="IPR003594">
    <property type="entry name" value="HATPase_dom"/>
</dbReference>
<dbReference type="Pfam" id="PF01590">
    <property type="entry name" value="GAF"/>
    <property type="match status" value="1"/>
</dbReference>
<dbReference type="CDD" id="cd00075">
    <property type="entry name" value="HATPase"/>
    <property type="match status" value="1"/>
</dbReference>
<dbReference type="AlphaFoldDB" id="A0A934W6L2"/>
<dbReference type="InterPro" id="IPR036890">
    <property type="entry name" value="HATPase_C_sf"/>
</dbReference>
<dbReference type="InterPro" id="IPR011006">
    <property type="entry name" value="CheY-like_superfamily"/>
</dbReference>
<comment type="caution">
    <text evidence="11">The sequence shown here is derived from an EMBL/GenBank/DDBJ whole genome shotgun (WGS) entry which is preliminary data.</text>
</comment>
<dbReference type="SMART" id="SM00065">
    <property type="entry name" value="GAF"/>
    <property type="match status" value="1"/>
</dbReference>
<evidence type="ECO:0000313" key="12">
    <source>
        <dbReference type="Proteomes" id="UP000622890"/>
    </source>
</evidence>
<dbReference type="GO" id="GO:0005886">
    <property type="term" value="C:plasma membrane"/>
    <property type="evidence" value="ECO:0007669"/>
    <property type="project" value="UniProtKB-SubCell"/>
</dbReference>
<dbReference type="InterPro" id="IPR001789">
    <property type="entry name" value="Sig_transdc_resp-reg_receiver"/>
</dbReference>
<evidence type="ECO:0000256" key="3">
    <source>
        <dbReference type="ARBA" id="ARBA00012438"/>
    </source>
</evidence>
<dbReference type="RefSeq" id="WP_200593745.1">
    <property type="nucleotide sequence ID" value="NZ_JAEPBG010000007.1"/>
</dbReference>
<dbReference type="SUPFAM" id="SSF55874">
    <property type="entry name" value="ATPase domain of HSP90 chaperone/DNA topoisomerase II/histidine kinase"/>
    <property type="match status" value="1"/>
</dbReference>
<dbReference type="SMART" id="SM00387">
    <property type="entry name" value="HATPase_c"/>
    <property type="match status" value="1"/>
</dbReference>
<dbReference type="InterPro" id="IPR005467">
    <property type="entry name" value="His_kinase_dom"/>
</dbReference>
<evidence type="ECO:0000313" key="11">
    <source>
        <dbReference type="EMBL" id="MBK4736362.1"/>
    </source>
</evidence>
<dbReference type="PANTHER" id="PTHR43547:SF2">
    <property type="entry name" value="HYBRID SIGNAL TRANSDUCTION HISTIDINE KINASE C"/>
    <property type="match status" value="1"/>
</dbReference>
<feature type="domain" description="Histidine kinase" evidence="9">
    <location>
        <begin position="371"/>
        <end position="588"/>
    </location>
</feature>
<dbReference type="PANTHER" id="PTHR43547">
    <property type="entry name" value="TWO-COMPONENT HISTIDINE KINASE"/>
    <property type="match status" value="1"/>
</dbReference>
<accession>A0A934W6L2</accession>
<dbReference type="SUPFAM" id="SSF47384">
    <property type="entry name" value="Homodimeric domain of signal transducing histidine kinase"/>
    <property type="match status" value="1"/>
</dbReference>
<dbReference type="Proteomes" id="UP000622890">
    <property type="component" value="Unassembled WGS sequence"/>
</dbReference>
<dbReference type="SUPFAM" id="SSF55781">
    <property type="entry name" value="GAF domain-like"/>
    <property type="match status" value="1"/>
</dbReference>
<keyword evidence="6" id="KW-0418">Kinase</keyword>
<keyword evidence="8" id="KW-0175">Coiled coil</keyword>
<evidence type="ECO:0000256" key="1">
    <source>
        <dbReference type="ARBA" id="ARBA00000085"/>
    </source>
</evidence>
<dbReference type="SUPFAM" id="SSF52172">
    <property type="entry name" value="CheY-like"/>
    <property type="match status" value="1"/>
</dbReference>
<dbReference type="SMART" id="SM00388">
    <property type="entry name" value="HisKA"/>
    <property type="match status" value="1"/>
</dbReference>
<comment type="subcellular location">
    <subcellularLocation>
        <location evidence="2">Cell inner membrane</location>
        <topology evidence="2">Multi-pass membrane protein</topology>
    </subcellularLocation>
</comment>
<gene>
    <name evidence="11" type="ORF">JJB74_17205</name>
</gene>
<dbReference type="PROSITE" id="PS50109">
    <property type="entry name" value="HIS_KIN"/>
    <property type="match status" value="1"/>
</dbReference>
<dbReference type="Pfam" id="PF02518">
    <property type="entry name" value="HATPase_c"/>
    <property type="match status" value="1"/>
</dbReference>
<evidence type="ECO:0000259" key="9">
    <source>
        <dbReference type="PROSITE" id="PS50109"/>
    </source>
</evidence>
<dbReference type="EMBL" id="JAEPBG010000007">
    <property type="protein sequence ID" value="MBK4736362.1"/>
    <property type="molecule type" value="Genomic_DNA"/>
</dbReference>
<dbReference type="FunFam" id="3.30.565.10:FF:000006">
    <property type="entry name" value="Sensor histidine kinase WalK"/>
    <property type="match status" value="1"/>
</dbReference>
<dbReference type="PRINTS" id="PR00344">
    <property type="entry name" value="BCTRLSENSOR"/>
</dbReference>